<evidence type="ECO:0000313" key="1">
    <source>
        <dbReference type="EMBL" id="TFB14114.1"/>
    </source>
</evidence>
<comment type="caution">
    <text evidence="1">The sequence shown here is derived from an EMBL/GenBank/DDBJ whole genome shotgun (WGS) entry which is preliminary data.</text>
</comment>
<dbReference type="AlphaFoldDB" id="A0A4Y8IG91"/>
<dbReference type="RefSeq" id="WP_134341189.1">
    <property type="nucleotide sequence ID" value="NZ_SOPW01000019.1"/>
</dbReference>
<dbReference type="Proteomes" id="UP000297975">
    <property type="component" value="Unassembled WGS sequence"/>
</dbReference>
<sequence length="103" mass="12670">MNIQEKMDLKWNEITATKKEREELFSDFENNKGKISELYYETEIKQLEYMFLKREQLEQLRKTTYHNENVDRVERILETCITQVRERLIKKGLKERLQAEKLI</sequence>
<protein>
    <recommendedName>
        <fullName evidence="3">DUF2508 family protein</fullName>
    </recommendedName>
</protein>
<accession>A0A4Y8IG91</accession>
<dbReference type="OrthoDB" id="2665994at2"/>
<dbReference type="EMBL" id="SOPW01000019">
    <property type="protein sequence ID" value="TFB14114.1"/>
    <property type="molecule type" value="Genomic_DNA"/>
</dbReference>
<evidence type="ECO:0000313" key="2">
    <source>
        <dbReference type="Proteomes" id="UP000297975"/>
    </source>
</evidence>
<gene>
    <name evidence="1" type="ORF">E3U55_14455</name>
</gene>
<evidence type="ECO:0008006" key="3">
    <source>
        <dbReference type="Google" id="ProtNLM"/>
    </source>
</evidence>
<keyword evidence="2" id="KW-1185">Reference proteome</keyword>
<reference evidence="1 2" key="1">
    <citation type="submission" date="2019-03" db="EMBL/GenBank/DDBJ databases">
        <authorList>
            <person name="He R.-H."/>
        </authorList>
    </citation>
    <scope>NUCLEOTIDE SEQUENCE [LARGE SCALE GENOMIC DNA]</scope>
    <source>
        <strain evidence="2">SH 714</strain>
    </source>
</reference>
<proteinExistence type="predicted"/>
<name>A0A4Y8IG91_9BACI</name>
<organism evidence="1 2">
    <name type="scientific">Filobacillus milosensis</name>
    <dbReference type="NCBI Taxonomy" id="94137"/>
    <lineage>
        <taxon>Bacteria</taxon>
        <taxon>Bacillati</taxon>
        <taxon>Bacillota</taxon>
        <taxon>Bacilli</taxon>
        <taxon>Bacillales</taxon>
        <taxon>Bacillaceae</taxon>
        <taxon>Filobacillus</taxon>
    </lineage>
</organism>